<evidence type="ECO:0000256" key="1">
    <source>
        <dbReference type="SAM" id="MobiDB-lite"/>
    </source>
</evidence>
<feature type="compositionally biased region" description="Basic and acidic residues" evidence="1">
    <location>
        <begin position="466"/>
        <end position="477"/>
    </location>
</feature>
<evidence type="ECO:0000256" key="2">
    <source>
        <dbReference type="SAM" id="Phobius"/>
    </source>
</evidence>
<dbReference type="RefSeq" id="XP_049131868.1">
    <property type="nucleotide sequence ID" value="XM_049275911.1"/>
</dbReference>
<dbReference type="GeneID" id="73330501"/>
<feature type="compositionally biased region" description="Low complexity" evidence="1">
    <location>
        <begin position="7"/>
        <end position="21"/>
    </location>
</feature>
<accession>A0AA37US86</accession>
<feature type="region of interest" description="Disordered" evidence="1">
    <location>
        <begin position="1"/>
        <end position="21"/>
    </location>
</feature>
<feature type="transmembrane region" description="Helical" evidence="2">
    <location>
        <begin position="274"/>
        <end position="295"/>
    </location>
</feature>
<evidence type="ECO:0000313" key="3">
    <source>
        <dbReference type="EMBL" id="GKT49518.1"/>
    </source>
</evidence>
<protein>
    <submittedName>
        <fullName evidence="3">Uncharacterized protein</fullName>
    </submittedName>
</protein>
<keyword evidence="2" id="KW-1133">Transmembrane helix</keyword>
<proteinExistence type="predicted"/>
<keyword evidence="2" id="KW-0472">Membrane</keyword>
<gene>
    <name evidence="3" type="ORF">ColSpa_09699</name>
</gene>
<dbReference type="AlphaFoldDB" id="A0AA37US86"/>
<feature type="region of interest" description="Disordered" evidence="1">
    <location>
        <begin position="60"/>
        <end position="80"/>
    </location>
</feature>
<evidence type="ECO:0000313" key="4">
    <source>
        <dbReference type="Proteomes" id="UP001055115"/>
    </source>
</evidence>
<reference evidence="3 4" key="1">
    <citation type="submission" date="2022-03" db="EMBL/GenBank/DDBJ databases">
        <title>Genome data of Colletotrichum spp.</title>
        <authorList>
            <person name="Utami Y.D."/>
            <person name="Hiruma K."/>
        </authorList>
    </citation>
    <scope>NUCLEOTIDE SEQUENCE [LARGE SCALE GENOMIC DNA]</scope>
    <source>
        <strain evidence="3 4">MAFF 239500</strain>
    </source>
</reference>
<keyword evidence="4" id="KW-1185">Reference proteome</keyword>
<organism evidence="3 4">
    <name type="scientific">Colletotrichum spaethianum</name>
    <dbReference type="NCBI Taxonomy" id="700344"/>
    <lineage>
        <taxon>Eukaryota</taxon>
        <taxon>Fungi</taxon>
        <taxon>Dikarya</taxon>
        <taxon>Ascomycota</taxon>
        <taxon>Pezizomycotina</taxon>
        <taxon>Sordariomycetes</taxon>
        <taxon>Hypocreomycetidae</taxon>
        <taxon>Glomerellales</taxon>
        <taxon>Glomerellaceae</taxon>
        <taxon>Colletotrichum</taxon>
        <taxon>Colletotrichum spaethianum species complex</taxon>
    </lineage>
</organism>
<feature type="region of interest" description="Disordered" evidence="1">
    <location>
        <begin position="444"/>
        <end position="480"/>
    </location>
</feature>
<feature type="transmembrane region" description="Helical" evidence="2">
    <location>
        <begin position="301"/>
        <end position="321"/>
    </location>
</feature>
<dbReference type="EMBL" id="BQXU01000030">
    <property type="protein sequence ID" value="GKT49518.1"/>
    <property type="molecule type" value="Genomic_DNA"/>
</dbReference>
<dbReference type="Proteomes" id="UP001055115">
    <property type="component" value="Unassembled WGS sequence"/>
</dbReference>
<sequence length="495" mass="55565">MSIPQQASFSSATTAVASRRTAYPSVEELASFKLPLKPCINEPTCDDVSHSSNESVHIRHLTPHPSTPTPASPITTETSDRDFIADDSPSTVHGESMFYPRHPLANRTPSTNIPVSPHWPFQDATPRLSVMVPITQGITESSRAFNLGTRSSRIGQVSVTESLDEFQVNHPNANLLSLHPRPLTYSLAPRSLAKVPELVEKPQRNVQSKQAIPTTQREKPLTFLHSRRQSRHLFKLHLRHRREKRNSSVKPKTFWYQRLSISTKIFRGSASITMFFLVNSFVSTSALITLATARLNVPHGVVVWVIVSLSTCVFTLIILYLMRKFRNAVLYDEEHRGRSSNPKNSFDTHMGHMQLPASPSEIYHRRQLGAAVEQELGYAEQMNNEIVKSPRGLETNHVIPPSPFGQPFDSLVPFSPRDAIDNYWISNSFISSAHSDASSMTAVITSSPKAPTTKPEIGLPGTMKNNRNEPRSHRDAENELSPLEFENWDGWLDWD</sequence>
<name>A0AA37US86_9PEZI</name>
<comment type="caution">
    <text evidence="3">The sequence shown here is derived from an EMBL/GenBank/DDBJ whole genome shotgun (WGS) entry which is preliminary data.</text>
</comment>
<keyword evidence="2" id="KW-0812">Transmembrane</keyword>